<reference evidence="2 3" key="1">
    <citation type="submission" date="2020-02" db="EMBL/GenBank/DDBJ databases">
        <authorList>
            <person name="Zheng R.K."/>
            <person name="Sun C.M."/>
        </authorList>
    </citation>
    <scope>NUCLEOTIDE SEQUENCE [LARGE SCALE GENOMIC DNA]</scope>
    <source>
        <strain evidence="3">zrk13</strain>
    </source>
</reference>
<dbReference type="EMBL" id="CP048914">
    <property type="protein sequence ID" value="QMS84874.1"/>
    <property type="molecule type" value="Genomic_DNA"/>
</dbReference>
<evidence type="ECO:0000256" key="1">
    <source>
        <dbReference type="SAM" id="Phobius"/>
    </source>
</evidence>
<evidence type="ECO:0000313" key="3">
    <source>
        <dbReference type="Proteomes" id="UP000514720"/>
    </source>
</evidence>
<proteinExistence type="predicted"/>
<keyword evidence="1" id="KW-1133">Transmembrane helix</keyword>
<feature type="transmembrane region" description="Helical" evidence="1">
    <location>
        <begin position="14"/>
        <end position="39"/>
    </location>
</feature>
<dbReference type="Gene3D" id="3.40.30.10">
    <property type="entry name" value="Glutaredoxin"/>
    <property type="match status" value="1"/>
</dbReference>
<gene>
    <name evidence="2" type="ORF">G4Z02_03605</name>
</gene>
<evidence type="ECO:0008006" key="4">
    <source>
        <dbReference type="Google" id="ProtNLM"/>
    </source>
</evidence>
<keyword evidence="3" id="KW-1185">Reference proteome</keyword>
<keyword evidence="1" id="KW-0812">Transmembrane</keyword>
<dbReference type="RefSeq" id="WP_258878495.1">
    <property type="nucleotide sequence ID" value="NZ_CP048914.1"/>
</dbReference>
<sequence length="160" mass="17956">MAKSSFAKSNNDRFLTYLLVGFAAVIVSLVVGLILYNIFSEELTYDSFDHITDFYDIEDQPEDQYLVYFYSESCSICTDIKLQVLNFADDNEADVKVYFLDNLASTGKDRIVTDPDTLATMDGTPSLITVVDGQITHMAPGYVQVLDTFEAINDGTYDFN</sequence>
<organism evidence="2 3">
    <name type="scientific">Candidatus Xianfuyuplasma coldseepsis</name>
    <dbReference type="NCBI Taxonomy" id="2782163"/>
    <lineage>
        <taxon>Bacteria</taxon>
        <taxon>Bacillati</taxon>
        <taxon>Mycoplasmatota</taxon>
        <taxon>Mollicutes</taxon>
        <taxon>Candidatus Izemoplasmatales</taxon>
        <taxon>Candidatus Izemoplasmataceae</taxon>
        <taxon>Candidatus Xianfuyuplasma</taxon>
    </lineage>
</organism>
<accession>A0A7L7KSF1</accession>
<keyword evidence="1" id="KW-0472">Membrane</keyword>
<dbReference type="KEGG" id="xcl:G4Z02_03605"/>
<name>A0A7L7KSF1_9MOLU</name>
<evidence type="ECO:0000313" key="2">
    <source>
        <dbReference type="EMBL" id="QMS84874.1"/>
    </source>
</evidence>
<dbReference type="SUPFAM" id="SSF52833">
    <property type="entry name" value="Thioredoxin-like"/>
    <property type="match status" value="1"/>
</dbReference>
<dbReference type="Proteomes" id="UP000514720">
    <property type="component" value="Chromosome"/>
</dbReference>
<dbReference type="AlphaFoldDB" id="A0A7L7KSF1"/>
<dbReference type="InterPro" id="IPR036249">
    <property type="entry name" value="Thioredoxin-like_sf"/>
</dbReference>
<protein>
    <recommendedName>
        <fullName evidence="4">Thioredoxin domain-containing protein</fullName>
    </recommendedName>
</protein>